<dbReference type="PANTHER" id="PTHR40658">
    <property type="match status" value="1"/>
</dbReference>
<dbReference type="PANTHER" id="PTHR40658:SF3">
    <property type="entry name" value="CLBS_DFSB FAMILY FOUR-HELIX BUNDLE PROTEIN"/>
    <property type="match status" value="1"/>
</dbReference>
<dbReference type="Proteomes" id="UP000190837">
    <property type="component" value="Unassembled WGS sequence"/>
</dbReference>
<dbReference type="InterPro" id="IPR012550">
    <property type="entry name" value="DUF1706"/>
</dbReference>
<evidence type="ECO:0000313" key="2">
    <source>
        <dbReference type="Proteomes" id="UP000190837"/>
    </source>
</evidence>
<evidence type="ECO:0008006" key="3">
    <source>
        <dbReference type="Google" id="ProtNLM"/>
    </source>
</evidence>
<dbReference type="InterPro" id="IPR034660">
    <property type="entry name" value="DinB/YfiT-like"/>
</dbReference>
<proteinExistence type="predicted"/>
<dbReference type="AlphaFoldDB" id="A0A1C3H3R9"/>
<dbReference type="Pfam" id="PF08020">
    <property type="entry name" value="DUF1706"/>
    <property type="match status" value="1"/>
</dbReference>
<evidence type="ECO:0000313" key="1">
    <source>
        <dbReference type="EMBL" id="SAM62842.1"/>
    </source>
</evidence>
<sequence>MLAYQIGWMQLIWQWEAANRQGKSVITPHPDYKWNQLGGLYQYFYRTYAQQSLSALQKQFTENVTAIVALIDALDEETLFTPGKRQWASSTPANWPVWKWLHINTAAPFKTFRSKIRKWKRLRAP</sequence>
<gene>
    <name evidence="1" type="ORF">CHUV0807_1051</name>
</gene>
<accession>A0A1C3H3R9</accession>
<protein>
    <recommendedName>
        <fullName evidence="3">Cytoplasmic protein</fullName>
    </recommendedName>
</protein>
<dbReference type="EMBL" id="FKLO01000041">
    <property type="protein sequence ID" value="SAM62842.1"/>
    <property type="molecule type" value="Genomic_DNA"/>
</dbReference>
<organism evidence="1 2">
    <name type="scientific">Cardiobacterium hominis</name>
    <dbReference type="NCBI Taxonomy" id="2718"/>
    <lineage>
        <taxon>Bacteria</taxon>
        <taxon>Pseudomonadati</taxon>
        <taxon>Pseudomonadota</taxon>
        <taxon>Gammaproteobacteria</taxon>
        <taxon>Cardiobacteriales</taxon>
        <taxon>Cardiobacteriaceae</taxon>
        <taxon>Cardiobacterium</taxon>
    </lineage>
</organism>
<name>A0A1C3H3R9_9GAMM</name>
<reference evidence="2" key="1">
    <citation type="submission" date="2016-04" db="EMBL/GenBank/DDBJ databases">
        <authorList>
            <person name="Tagini F."/>
        </authorList>
    </citation>
    <scope>NUCLEOTIDE SEQUENCE [LARGE SCALE GENOMIC DNA]</scope>
    <source>
        <strain evidence="2">CHUV0807</strain>
    </source>
</reference>
<dbReference type="Gene3D" id="1.20.120.450">
    <property type="entry name" value="dinb family like domain"/>
    <property type="match status" value="1"/>
</dbReference>